<keyword evidence="3" id="KW-1185">Reference proteome</keyword>
<proteinExistence type="predicted"/>
<dbReference type="GeneID" id="54481064"/>
<sequence length="182" mass="21598">MQKTNLRGSRRYLSNRLLYIPARRRVGPHTKQSSLLRSRSQHPEPIHPRRNHRPLPNHFGPRSNPHSLAHQLTNPNHYHHRNRPRRFIALAPLHRRHRRHRPRGPRSPHPRSHSRPLLPSPPPPPPPPTPHSPPETRLYLCLRHRRSWNLRLRTPIRSRTRIPPQSLTTAREHGCEYPAYIC</sequence>
<accession>A0A6A6WLI0</accession>
<reference evidence="2" key="1">
    <citation type="journal article" date="2020" name="Stud. Mycol.">
        <title>101 Dothideomycetes genomes: a test case for predicting lifestyles and emergence of pathogens.</title>
        <authorList>
            <person name="Haridas S."/>
            <person name="Albert R."/>
            <person name="Binder M."/>
            <person name="Bloem J."/>
            <person name="Labutti K."/>
            <person name="Salamov A."/>
            <person name="Andreopoulos B."/>
            <person name="Baker S."/>
            <person name="Barry K."/>
            <person name="Bills G."/>
            <person name="Bluhm B."/>
            <person name="Cannon C."/>
            <person name="Castanera R."/>
            <person name="Culley D."/>
            <person name="Daum C."/>
            <person name="Ezra D."/>
            <person name="Gonzalez J."/>
            <person name="Henrissat B."/>
            <person name="Kuo A."/>
            <person name="Liang C."/>
            <person name="Lipzen A."/>
            <person name="Lutzoni F."/>
            <person name="Magnuson J."/>
            <person name="Mondo S."/>
            <person name="Nolan M."/>
            <person name="Ohm R."/>
            <person name="Pangilinan J."/>
            <person name="Park H.-J."/>
            <person name="Ramirez L."/>
            <person name="Alfaro M."/>
            <person name="Sun H."/>
            <person name="Tritt A."/>
            <person name="Yoshinaga Y."/>
            <person name="Zwiers L.-H."/>
            <person name="Turgeon B."/>
            <person name="Goodwin S."/>
            <person name="Spatafora J."/>
            <person name="Crous P."/>
            <person name="Grigoriev I."/>
        </authorList>
    </citation>
    <scope>NUCLEOTIDE SEQUENCE</scope>
    <source>
        <strain evidence="2">CBS 121739</strain>
    </source>
</reference>
<feature type="compositionally biased region" description="Basic residues" evidence="1">
    <location>
        <begin position="93"/>
        <end position="114"/>
    </location>
</feature>
<dbReference type="Proteomes" id="UP000799437">
    <property type="component" value="Unassembled WGS sequence"/>
</dbReference>
<dbReference type="AlphaFoldDB" id="A0A6A6WLI0"/>
<dbReference type="RefSeq" id="XP_033605474.1">
    <property type="nucleotide sequence ID" value="XM_033740010.1"/>
</dbReference>
<organism evidence="2 3">
    <name type="scientific">Pseudovirgaria hyperparasitica</name>
    <dbReference type="NCBI Taxonomy" id="470096"/>
    <lineage>
        <taxon>Eukaryota</taxon>
        <taxon>Fungi</taxon>
        <taxon>Dikarya</taxon>
        <taxon>Ascomycota</taxon>
        <taxon>Pezizomycotina</taxon>
        <taxon>Dothideomycetes</taxon>
        <taxon>Dothideomycetes incertae sedis</taxon>
        <taxon>Acrospermales</taxon>
        <taxon>Acrospermaceae</taxon>
        <taxon>Pseudovirgaria</taxon>
    </lineage>
</organism>
<feature type="region of interest" description="Disordered" evidence="1">
    <location>
        <begin position="23"/>
        <end position="136"/>
    </location>
</feature>
<evidence type="ECO:0000313" key="2">
    <source>
        <dbReference type="EMBL" id="KAF2763023.1"/>
    </source>
</evidence>
<name>A0A6A6WLI0_9PEZI</name>
<dbReference type="EMBL" id="ML996565">
    <property type="protein sequence ID" value="KAF2763023.1"/>
    <property type="molecule type" value="Genomic_DNA"/>
</dbReference>
<feature type="compositionally biased region" description="Polar residues" evidence="1">
    <location>
        <begin position="64"/>
        <end position="73"/>
    </location>
</feature>
<evidence type="ECO:0000313" key="3">
    <source>
        <dbReference type="Proteomes" id="UP000799437"/>
    </source>
</evidence>
<feature type="compositionally biased region" description="Pro residues" evidence="1">
    <location>
        <begin position="118"/>
        <end position="133"/>
    </location>
</feature>
<feature type="compositionally biased region" description="Basic residues" evidence="1">
    <location>
        <begin position="77"/>
        <end position="86"/>
    </location>
</feature>
<protein>
    <submittedName>
        <fullName evidence="2">Uncharacterized protein</fullName>
    </submittedName>
</protein>
<gene>
    <name evidence="2" type="ORF">EJ05DRAFT_23637</name>
</gene>
<evidence type="ECO:0000256" key="1">
    <source>
        <dbReference type="SAM" id="MobiDB-lite"/>
    </source>
</evidence>